<proteinExistence type="predicted"/>
<evidence type="ECO:0008006" key="3">
    <source>
        <dbReference type="Google" id="ProtNLM"/>
    </source>
</evidence>
<dbReference type="RefSeq" id="WP_092057434.1">
    <property type="nucleotide sequence ID" value="NZ_FOJJ01000034.1"/>
</dbReference>
<organism evidence="1 2">
    <name type="scientific">Trichloromonas acetexigens</name>
    <dbReference type="NCBI Taxonomy" id="38815"/>
    <lineage>
        <taxon>Bacteria</taxon>
        <taxon>Pseudomonadati</taxon>
        <taxon>Thermodesulfobacteriota</taxon>
        <taxon>Desulfuromonadia</taxon>
        <taxon>Desulfuromonadales</taxon>
        <taxon>Trichloromonadaceae</taxon>
        <taxon>Trichloromonas</taxon>
    </lineage>
</organism>
<reference evidence="1 2" key="1">
    <citation type="submission" date="2019-07" db="EMBL/GenBank/DDBJ databases">
        <title>Insights of Desulfuromonas acetexigens electromicrobiology.</title>
        <authorList>
            <person name="Katuri K."/>
            <person name="Sapireddy V."/>
            <person name="Shaw D.R."/>
            <person name="Saikaly P."/>
        </authorList>
    </citation>
    <scope>NUCLEOTIDE SEQUENCE [LARGE SCALE GENOMIC DNA]</scope>
    <source>
        <strain evidence="1 2">2873</strain>
    </source>
</reference>
<gene>
    <name evidence="1" type="ORF">FL622_07335</name>
</gene>
<protein>
    <recommendedName>
        <fullName evidence="3">Flagellar protein FlgN</fullName>
    </recommendedName>
</protein>
<dbReference type="EMBL" id="VJVV01000004">
    <property type="protein sequence ID" value="TRO82382.1"/>
    <property type="molecule type" value="Genomic_DNA"/>
</dbReference>
<keyword evidence="2" id="KW-1185">Reference proteome</keyword>
<accession>A0A550JGQ4</accession>
<dbReference type="Proteomes" id="UP000317155">
    <property type="component" value="Unassembled WGS sequence"/>
</dbReference>
<evidence type="ECO:0000313" key="1">
    <source>
        <dbReference type="EMBL" id="TRO82382.1"/>
    </source>
</evidence>
<name>A0A550JGQ4_9BACT</name>
<sequence>MTSVDELLRRTVEQYRELLEIFTSLEGPLARGERELIEERVAAMEACQAEVRELDAALMAQVTRQGLPTHLLPLGREYRELLEQAAECNQALLERARVHQALVAAELAELKGNQTALAGYRLPEESRGRGLSGSY</sequence>
<dbReference type="AlphaFoldDB" id="A0A550JGQ4"/>
<comment type="caution">
    <text evidence="1">The sequence shown here is derived from an EMBL/GenBank/DDBJ whole genome shotgun (WGS) entry which is preliminary data.</text>
</comment>
<evidence type="ECO:0000313" key="2">
    <source>
        <dbReference type="Proteomes" id="UP000317155"/>
    </source>
</evidence>